<proteinExistence type="predicted"/>
<name>A0A6B2M6L1_9BACT</name>
<protein>
    <recommendedName>
        <fullName evidence="3">Circularly permuted type 2 ATP-grasp protein</fullName>
    </recommendedName>
</protein>
<comment type="caution">
    <text evidence="1">The sequence shown here is derived from an EMBL/GenBank/DDBJ whole genome shotgun (WGS) entry which is preliminary data.</text>
</comment>
<evidence type="ECO:0000313" key="2">
    <source>
        <dbReference type="Proteomes" id="UP000478417"/>
    </source>
</evidence>
<evidence type="ECO:0008006" key="3">
    <source>
        <dbReference type="Google" id="ProtNLM"/>
    </source>
</evidence>
<accession>A0A6B2M6L1</accession>
<keyword evidence="2" id="KW-1185">Reference proteome</keyword>
<gene>
    <name evidence="1" type="ORF">G0Q06_13350</name>
</gene>
<dbReference type="EMBL" id="JAAGNX010000003">
    <property type="protein sequence ID" value="NDV63445.1"/>
    <property type="molecule type" value="Genomic_DNA"/>
</dbReference>
<organism evidence="1 2">
    <name type="scientific">Oceanipulchritudo coccoides</name>
    <dbReference type="NCBI Taxonomy" id="2706888"/>
    <lineage>
        <taxon>Bacteria</taxon>
        <taxon>Pseudomonadati</taxon>
        <taxon>Verrucomicrobiota</taxon>
        <taxon>Opitutia</taxon>
        <taxon>Puniceicoccales</taxon>
        <taxon>Oceanipulchritudinaceae</taxon>
        <taxon>Oceanipulchritudo</taxon>
    </lineage>
</organism>
<dbReference type="AlphaFoldDB" id="A0A6B2M6L1"/>
<sequence>MTYEALKKAFGAQSLFEDKTWRISPEAWPLDKKQIKEIHQIGQACLEFYRASELLYTRSHENKNLLRNAELKAPWVADYLDRGKPDWLVRHARSKTMRRSQPMVIRPDLLATEEGFALTEVDSVPGGIGLTAFLNDLYAPEPGIVGAEERIVHAFYSSMASLRPDKEYPVVAIVVSDEASTYRPEMEWLARRLQTHGKRVYCLHPGDVFPVGDTLCADIDGNPEEIDVLYRFWELFDLDNIPISRHILQMLEDGAPLAVTPPMRHFQEEKLNLVLFHHPRLEHFWRENLSKPSFKLLNRIIPKGWIMDPVDLPPNAVLDAPHIGGNPIYKWEQLADASQKERNLIMKLSGFHENAWGARSVLYGSDASREEWLDGIKEALEGAGDNLYLLQEYKKPARLKHPVFSPEGELFQMNGRLRLCPYYFVEGEQVETGGVLATFCPADKKIIHGMRDAALLPVKLS</sequence>
<reference evidence="1 2" key="1">
    <citation type="submission" date="2020-02" db="EMBL/GenBank/DDBJ databases">
        <title>Albibacoteraceae fam. nov., the first described family within the subdivision 4 Verrucomicrobia.</title>
        <authorList>
            <person name="Xi F."/>
        </authorList>
    </citation>
    <scope>NUCLEOTIDE SEQUENCE [LARGE SCALE GENOMIC DNA]</scope>
    <source>
        <strain evidence="1 2">CK1056</strain>
    </source>
</reference>
<evidence type="ECO:0000313" key="1">
    <source>
        <dbReference type="EMBL" id="NDV63445.1"/>
    </source>
</evidence>
<dbReference type="Proteomes" id="UP000478417">
    <property type="component" value="Unassembled WGS sequence"/>
</dbReference>